<reference evidence="2 3" key="1">
    <citation type="submission" date="2016-03" db="EMBL/GenBank/DDBJ databases">
        <title>Comparative genomics of the ectomycorrhizal sister species Rhizopogon vinicolor and Rhizopogon vesiculosus (Basidiomycota: Boletales) reveals a divergence of the mating type B locus.</title>
        <authorList>
            <person name="Mujic A.B."/>
            <person name="Kuo A."/>
            <person name="Tritt A."/>
            <person name="Lipzen A."/>
            <person name="Chen C."/>
            <person name="Johnson J."/>
            <person name="Sharma A."/>
            <person name="Barry K."/>
            <person name="Grigoriev I.V."/>
            <person name="Spatafora J.W."/>
        </authorList>
    </citation>
    <scope>NUCLEOTIDE SEQUENCE [LARGE SCALE GENOMIC DNA]</scope>
    <source>
        <strain evidence="2 3">AM-OR11-056</strain>
    </source>
</reference>
<protein>
    <submittedName>
        <fullName evidence="2">Uncharacterized protein</fullName>
    </submittedName>
</protein>
<feature type="region of interest" description="Disordered" evidence="1">
    <location>
        <begin position="536"/>
        <end position="560"/>
    </location>
</feature>
<dbReference type="OrthoDB" id="3266602at2759"/>
<sequence length="813" mass="89489">MSLNDHSLIPAGIRIPAVPVVPSQTSKRRTRICTQCGLVLPQDFPWTACDDCQLNITRLRADVPAPGQTLRVNQHVANLAQSQEGTKLKPTGRINPIAITAHPRSPPPLQNTFPGVRGPPYTSFFNSRGELVAPPPQVVPTDIPPIAPERVCMRYGCGVPLEPNQLFSFCDGCLRLGFGRVPPAPSPPLKRHPKRIKRDEPPSVTLISKVKRDIDTAQRGNALVQPLQGKSPELGAGNDDMNLELVYPEDEELAAQNCVDSMAMKVDNSVSRPEPTLGPGRSHLSPLTLTTTTTRSPSPQPLKRTCETLGCGGTVSPSATWQRCYKCSLQRWKERQHAAIAASSTVDSASAIGEVMDGYLPATLKAKVVHKISMNGEPEAVPSRSQAAVLNAVDNLSLSELPDGQCVSDSGEAATASGTLNIECGRDSGMELESTQVSIPGWDSDLTDLCSEDEGVTESDSDSDAKDSSMIKIRIPVLASRLPSGSNVRVCVIKRCNIALPRDYRWKICDSCRRYQRRYQRIRMEKARRRIVEFSQIEHESADPPKPPQTEIPLLEPQNNEKTPEDLRLCVVPRCRAKLPESNYRWKCCRACRTRARDDTRRSSVGNLMDLEDPVEQSSSSDISYPTFQNRSVLLLEFSAMLRRFMEAQILYLRVKLQTVGEKALSRLDAVLFAFDGEYSTVTGQRGHHSIDGQGQAGPEKSQVARMQKEAASVVEELNSALLAQFKPLESFVIQSGGVIARYKCALELIVPLRPLPKERDSKDTDTPDSSTSSSHVPYMKPMSGELEVAVVPDDSHRLLLGQRTITRFRMLG</sequence>
<keyword evidence="3" id="KW-1185">Reference proteome</keyword>
<comment type="caution">
    <text evidence="2">The sequence shown here is derived from an EMBL/GenBank/DDBJ whole genome shotgun (WGS) entry which is preliminary data.</text>
</comment>
<feature type="region of interest" description="Disordered" evidence="1">
    <location>
        <begin position="757"/>
        <end position="780"/>
    </location>
</feature>
<accession>A0A1J8Q5Q3</accession>
<dbReference type="Proteomes" id="UP000183567">
    <property type="component" value="Unassembled WGS sequence"/>
</dbReference>
<evidence type="ECO:0000313" key="2">
    <source>
        <dbReference type="EMBL" id="OJA09017.1"/>
    </source>
</evidence>
<proteinExistence type="predicted"/>
<organism evidence="2 3">
    <name type="scientific">Rhizopogon vesiculosus</name>
    <dbReference type="NCBI Taxonomy" id="180088"/>
    <lineage>
        <taxon>Eukaryota</taxon>
        <taxon>Fungi</taxon>
        <taxon>Dikarya</taxon>
        <taxon>Basidiomycota</taxon>
        <taxon>Agaricomycotina</taxon>
        <taxon>Agaricomycetes</taxon>
        <taxon>Agaricomycetidae</taxon>
        <taxon>Boletales</taxon>
        <taxon>Suillineae</taxon>
        <taxon>Rhizopogonaceae</taxon>
        <taxon>Rhizopogon</taxon>
    </lineage>
</organism>
<dbReference type="AlphaFoldDB" id="A0A1J8Q5Q3"/>
<feature type="compositionally biased region" description="Low complexity" evidence="1">
    <location>
        <begin position="282"/>
        <end position="297"/>
    </location>
</feature>
<feature type="region of interest" description="Disordered" evidence="1">
    <location>
        <begin position="269"/>
        <end position="301"/>
    </location>
</feature>
<feature type="compositionally biased region" description="Basic and acidic residues" evidence="1">
    <location>
        <begin position="757"/>
        <end position="766"/>
    </location>
</feature>
<dbReference type="EMBL" id="LVVM01006055">
    <property type="protein sequence ID" value="OJA09017.1"/>
    <property type="molecule type" value="Genomic_DNA"/>
</dbReference>
<evidence type="ECO:0000256" key="1">
    <source>
        <dbReference type="SAM" id="MobiDB-lite"/>
    </source>
</evidence>
<gene>
    <name evidence="2" type="ORF">AZE42_07389</name>
</gene>
<evidence type="ECO:0000313" key="3">
    <source>
        <dbReference type="Proteomes" id="UP000183567"/>
    </source>
</evidence>
<name>A0A1J8Q5Q3_9AGAM</name>